<feature type="compositionally biased region" description="Basic and acidic residues" evidence="1">
    <location>
        <begin position="55"/>
        <end position="67"/>
    </location>
</feature>
<name>A0A699J7K0_TANCI</name>
<dbReference type="EMBL" id="BKCJ010373912">
    <property type="protein sequence ID" value="GFA13280.1"/>
    <property type="molecule type" value="Genomic_DNA"/>
</dbReference>
<sequence>MRIEESLNVTFDESLPEPRSSSSIEDDWIIEPVVQNPVRSPSLEANASEPGYPKSLKEARGHPIEQH</sequence>
<accession>A0A699J7K0</accession>
<proteinExistence type="predicted"/>
<gene>
    <name evidence="2" type="ORF">Tci_585252</name>
</gene>
<feature type="region of interest" description="Disordered" evidence="1">
    <location>
        <begin position="1"/>
        <end position="67"/>
    </location>
</feature>
<reference evidence="2" key="1">
    <citation type="journal article" date="2019" name="Sci. Rep.">
        <title>Draft genome of Tanacetum cinerariifolium, the natural source of mosquito coil.</title>
        <authorList>
            <person name="Yamashiro T."/>
            <person name="Shiraishi A."/>
            <person name="Satake H."/>
            <person name="Nakayama K."/>
        </authorList>
    </citation>
    <scope>NUCLEOTIDE SEQUENCE</scope>
</reference>
<evidence type="ECO:0000256" key="1">
    <source>
        <dbReference type="SAM" id="MobiDB-lite"/>
    </source>
</evidence>
<protein>
    <submittedName>
        <fullName evidence="2">Uncharacterized protein</fullName>
    </submittedName>
</protein>
<evidence type="ECO:0000313" key="2">
    <source>
        <dbReference type="EMBL" id="GFA13280.1"/>
    </source>
</evidence>
<organism evidence="2">
    <name type="scientific">Tanacetum cinerariifolium</name>
    <name type="common">Dalmatian daisy</name>
    <name type="synonym">Chrysanthemum cinerariifolium</name>
    <dbReference type="NCBI Taxonomy" id="118510"/>
    <lineage>
        <taxon>Eukaryota</taxon>
        <taxon>Viridiplantae</taxon>
        <taxon>Streptophyta</taxon>
        <taxon>Embryophyta</taxon>
        <taxon>Tracheophyta</taxon>
        <taxon>Spermatophyta</taxon>
        <taxon>Magnoliopsida</taxon>
        <taxon>eudicotyledons</taxon>
        <taxon>Gunneridae</taxon>
        <taxon>Pentapetalae</taxon>
        <taxon>asterids</taxon>
        <taxon>campanulids</taxon>
        <taxon>Asterales</taxon>
        <taxon>Asteraceae</taxon>
        <taxon>Asteroideae</taxon>
        <taxon>Anthemideae</taxon>
        <taxon>Anthemidinae</taxon>
        <taxon>Tanacetum</taxon>
    </lineage>
</organism>
<comment type="caution">
    <text evidence="2">The sequence shown here is derived from an EMBL/GenBank/DDBJ whole genome shotgun (WGS) entry which is preliminary data.</text>
</comment>
<dbReference type="AlphaFoldDB" id="A0A699J7K0"/>